<dbReference type="Proteomes" id="UP000499080">
    <property type="component" value="Unassembled WGS sequence"/>
</dbReference>
<keyword evidence="2" id="KW-1185">Reference proteome</keyword>
<feature type="non-terminal residue" evidence="1">
    <location>
        <position position="1"/>
    </location>
</feature>
<gene>
    <name evidence="1" type="ORF">AVEN_79905_1</name>
</gene>
<accession>A0A4Y2DU07</accession>
<reference evidence="1 2" key="1">
    <citation type="journal article" date="2019" name="Sci. Rep.">
        <title>Orb-weaving spider Araneus ventricosus genome elucidates the spidroin gene catalogue.</title>
        <authorList>
            <person name="Kono N."/>
            <person name="Nakamura H."/>
            <person name="Ohtoshi R."/>
            <person name="Moran D.A.P."/>
            <person name="Shinohara A."/>
            <person name="Yoshida Y."/>
            <person name="Fujiwara M."/>
            <person name="Mori M."/>
            <person name="Tomita M."/>
            <person name="Arakawa K."/>
        </authorList>
    </citation>
    <scope>NUCLEOTIDE SEQUENCE [LARGE SCALE GENOMIC DNA]</scope>
</reference>
<evidence type="ECO:0000313" key="2">
    <source>
        <dbReference type="Proteomes" id="UP000499080"/>
    </source>
</evidence>
<dbReference type="EMBL" id="BGPR01000418">
    <property type="protein sequence ID" value="GBM19194.1"/>
    <property type="molecule type" value="Genomic_DNA"/>
</dbReference>
<protein>
    <submittedName>
        <fullName evidence="1">Uncharacterized protein</fullName>
    </submittedName>
</protein>
<evidence type="ECO:0000313" key="1">
    <source>
        <dbReference type="EMBL" id="GBM19194.1"/>
    </source>
</evidence>
<dbReference type="AlphaFoldDB" id="A0A4Y2DU07"/>
<comment type="caution">
    <text evidence="1">The sequence shown here is derived from an EMBL/GenBank/DDBJ whole genome shotgun (WGS) entry which is preliminary data.</text>
</comment>
<proteinExistence type="predicted"/>
<name>A0A4Y2DU07_ARAVE</name>
<organism evidence="1 2">
    <name type="scientific">Araneus ventricosus</name>
    <name type="common">Orbweaver spider</name>
    <name type="synonym">Epeira ventricosa</name>
    <dbReference type="NCBI Taxonomy" id="182803"/>
    <lineage>
        <taxon>Eukaryota</taxon>
        <taxon>Metazoa</taxon>
        <taxon>Ecdysozoa</taxon>
        <taxon>Arthropoda</taxon>
        <taxon>Chelicerata</taxon>
        <taxon>Arachnida</taxon>
        <taxon>Araneae</taxon>
        <taxon>Araneomorphae</taxon>
        <taxon>Entelegynae</taxon>
        <taxon>Araneoidea</taxon>
        <taxon>Araneidae</taxon>
        <taxon>Araneus</taxon>
    </lineage>
</organism>
<sequence>REQERYWKTTVSDEVVERVRKTSTPQLLIPMLNGVITWNFDTLSENVFEELHQALG</sequence>